<accession>A0A9P1C8Y5</accession>
<dbReference type="PROSITE" id="PS51715">
    <property type="entry name" value="G_GB1_RHD3"/>
    <property type="match status" value="1"/>
</dbReference>
<evidence type="ECO:0000259" key="9">
    <source>
        <dbReference type="PROSITE" id="PS51717"/>
    </source>
</evidence>
<feature type="domain" description="EF-hand" evidence="7">
    <location>
        <begin position="2281"/>
        <end position="2309"/>
    </location>
</feature>
<reference evidence="11 12" key="2">
    <citation type="submission" date="2024-05" db="EMBL/GenBank/DDBJ databases">
        <authorList>
            <person name="Chen Y."/>
            <person name="Shah S."/>
            <person name="Dougan E. K."/>
            <person name="Thang M."/>
            <person name="Chan C."/>
        </authorList>
    </citation>
    <scope>NUCLEOTIDE SEQUENCE [LARGE SCALE GENOMIC DNA]</scope>
</reference>
<evidence type="ECO:0000259" key="7">
    <source>
        <dbReference type="PROSITE" id="PS50222"/>
    </source>
</evidence>
<gene>
    <name evidence="10" type="ORF">C1SCF055_LOCUS14543</name>
</gene>
<dbReference type="PROSITE" id="PS00018">
    <property type="entry name" value="EF_HAND_1"/>
    <property type="match status" value="1"/>
</dbReference>
<evidence type="ECO:0000256" key="4">
    <source>
        <dbReference type="PROSITE-ProRule" id="PRU01052"/>
    </source>
</evidence>
<keyword evidence="12" id="KW-1185">Reference proteome</keyword>
<name>A0A9P1C8Y5_9DINO</name>
<dbReference type="OrthoDB" id="1597724at2759"/>
<evidence type="ECO:0000313" key="11">
    <source>
        <dbReference type="EMBL" id="CAL4774567.1"/>
    </source>
</evidence>
<dbReference type="EMBL" id="CAMXCT030001147">
    <property type="protein sequence ID" value="CAL4774567.1"/>
    <property type="molecule type" value="Genomic_DNA"/>
</dbReference>
<dbReference type="Gene3D" id="1.10.238.10">
    <property type="entry name" value="EF-hand"/>
    <property type="match status" value="1"/>
</dbReference>
<dbReference type="PANTHER" id="PTHR22796:SF1">
    <property type="entry name" value="VWFA DOMAIN-CONTAINING PROTEIN"/>
    <property type="match status" value="1"/>
</dbReference>
<dbReference type="SUPFAM" id="SSF47473">
    <property type="entry name" value="EF-hand"/>
    <property type="match status" value="1"/>
</dbReference>
<dbReference type="SUPFAM" id="SSF52540">
    <property type="entry name" value="P-loop containing nucleoside triphosphate hydrolases"/>
    <property type="match status" value="1"/>
</dbReference>
<feature type="domain" description="VLIG-type G" evidence="9">
    <location>
        <begin position="670"/>
        <end position="902"/>
    </location>
</feature>
<keyword evidence="3" id="KW-0342">GTP-binding</keyword>
<organism evidence="10">
    <name type="scientific">Cladocopium goreaui</name>
    <dbReference type="NCBI Taxonomy" id="2562237"/>
    <lineage>
        <taxon>Eukaryota</taxon>
        <taxon>Sar</taxon>
        <taxon>Alveolata</taxon>
        <taxon>Dinophyceae</taxon>
        <taxon>Suessiales</taxon>
        <taxon>Symbiodiniaceae</taxon>
        <taxon>Cladocopium</taxon>
    </lineage>
</organism>
<reference evidence="10" key="1">
    <citation type="submission" date="2022-10" db="EMBL/GenBank/DDBJ databases">
        <authorList>
            <person name="Chen Y."/>
            <person name="Dougan E. K."/>
            <person name="Chan C."/>
            <person name="Rhodes N."/>
            <person name="Thang M."/>
        </authorList>
    </citation>
    <scope>NUCLEOTIDE SEQUENCE</scope>
</reference>
<evidence type="ECO:0000256" key="5">
    <source>
        <dbReference type="SAM" id="Coils"/>
    </source>
</evidence>
<sequence length="2584" mass="291312">MPPGTSQARMMTLAAKTDSPLPLLFGWAVNRRDSPGLQLASQIQWGALRELFCSPSYPLVMSVGTDTTLGKSYLLQYLYALQECHFRGPQNPLRIHSMPSIDIIGDFAREECMRGVTLADVHSFSQSDPLCEALTATLQSFTTLTLLHASLKTDFEADGRPKPGLQQLLSVLSAAENTSFSLLLLLRDAEDDHGPSEQRRVVASVQSVAKSLRPEVLKTSEAWLVTPLASLGPTELTNEVKSLRKSRGISLATLQWEGGLSLEEALAAAPKSKKKFPPMPVLQQCYAQFAELFAQSGQKLSAGKEKREKREKGPGPGALAQRVLTELDPGASCEGLLGKLFPVAQSHQQLTVLIQDKVRCLGRGKEYLEPEERRLLESNVDSIDRKIGQLRSKRQQAPPHPLLRTFAHLVLTGDISLIVEFGACLNEWKQSKRAPLLERKLAMRKELDRLMEISRDKTEATAEMTQLRADLADLQKRLDEDSEDQSAGSLLQAGLGQCLKLLHNLRQCVLHVRDALVLHSDLLVQLGRGTSGIELSKIMSSSASEEVMVMVVPAKAAGSLVVVIVALVDVSTDSFWLELMLWHELERTGVRLGLKEIDDRLTFTAAKACYLNWVKSGNPLHFLHSAPLQFGAFEPLRWHPQLSGASFFGSDFIGDVLRELDRDLGVDVRRRPLLVISVIGVQSSGKSTLMNYLFGCSFATHVGRCTKGLYISLLETRHALLVILDTEGLLSVEARDDVFDKQVALMTMACSDLVIVNNRGELGRHVGDLFQVCLFALYHLKLARISPAIGFVLQCLSMVNQQQQYEWVATVKRSLEDSVQELQQKEKPHSFKLQDLVFLDSESIFVMPSAFNDDVQFGLQVSRPTNLYALKALQLREKVFQWIARAKASQKQRFAETADGADIPSTGSSGSSVFASLSQWYDHARTVWQTLSMCGTDLLQFRTMRQVLMAQQLQEFCDALVQKHVDGKMHQESEHLIHRYTKELRSATATSEVHAIDNAFRGQLDALRDAVLQEMQHDFDEFVRSHDSKFTDEQVKSDKRFSLMGPMRRKYASVDSLWRSAVHLVLEQNSMDHLFEEISAKVNDLLLEQGSHINVQNVERVFEEKWSQVMQEALQKQRPSLERVIQEVVSHFNAALQNLKSQFRKAHIFHGVKTLTSDLGEMSEVSSSFLLSKKGIGAALVPLMPQQGSATTQVDNLWIKLVDTMRLEVDQQGQMSDAAALKILNRLNTEMEAADQLRQLLHRLGSAFVQKLVYEMAKATIHYRFQIEQQNFENRVKEIVSKKKQKLWEIQARVDSAKREVHCAKVWAKTFVDTLDQHFRNAVGRMAQEVVSHMSKILTNPGSACEQAIERSFTRRNWRHVVMYAIDPTQYLFMEFHKEWESFKQGLVDKYCQELKNNFGSCLRVAEERLQDLLEDHTLEGVTDLTMNKLSQVLKDTCSQLADESLSAVLCSCLPSFPSEADWTLKKDFTQFVRFCSVELQRYRSDMRQTELTVERRMESELTRQKSDFWKCISGCPARHVYPAFNGWQKQEGRKPFLLHCRARAQWQIARTRPPIEAGGPERYWENFQAMLEDEHPDWLDPVTRFPLSSMEPLEEYEEDCENAPEEIQKEIDENRRAWANCKDALLEHFTSMADDPDIPWLEKYKREGGALKKADFVSIRDELFAVTPLESLDAMDSLMPDGLDLDEIHQRLADAMGAEELQALRAALVGELLEVAGRLMDCTSGEAMRAGIVEFGGVQEEEEEECVAPAISCQKDLEVWQNLWPQLCFPLRQGSTAKRRLFVGLSLWASTLPEAKDLIGSEFHLEHIDEAAEEARLAALAELNLEEIDQDELPEPEPHEYCPPLNSLELTCRLGHALGDKAGAGSLDDFATSIAELRQTIDAVLPLYVQNEKKLAELQSEDYQAQKKAAAAARFKEARHDSDDESVSEESEKEPIVLLQEEQQQSSVYFALHADADAAFEDGCYTFNETHMKQAQLLEYYEKLDSSVAQWAEKAPLAQNDPQLQEGLKALRAKLPSSVSLVDDFCLSEPKVEEEESCDEGEPAPVRRGGIGRLLDLRLTSLGLATQRIQFLKAEHGHHNLATAELGRDSVLDFGTQEEMMPVLGSLMDFALSTPDHCRRLLLPGQDCWGPSHNDSLQPLADRMRSMLLTAYRAKKSANKRKKNKDLNKMQFCEGLRRLGYGYTDDYAELIFDFLDQSGNGSISPSELQMLELVDGAGSLEDLDRLRMWLCDWKARRAKAAAERAEAEAAAGGHEEEALLTARVAEAGADAMAVITAGAELWQYMDRDGSGEASFSEFRRALRKARHPAGLNPNKGPALELFMCLDIQVDGSIVEGEFYCFSILSAYFQLQRVERVRTFLEDRFGTLKAAFKLLDQVYGYADEEDVKVCFFFIDKDFSGQLTSKEFEFLGNFDGRDFVDDVKKLRDYLVDKYENLEDAYDAFEQKMPPPDMGGTDLKDIPEKRRKRREGRGLSGQDFINACRMCGFKGRFDPRLLFNFLDASHVGHITRNEFVQLGKLGAVEALQMSSDKMRKGISTLKAFIFQEAQLEEPEEPQADDSWKWAGVHKALRDVTEDDLELMDGP</sequence>
<keyword evidence="1" id="KW-0547">Nucleotide-binding</keyword>
<feature type="domain" description="EF-hand" evidence="7">
    <location>
        <begin position="2382"/>
        <end position="2417"/>
    </location>
</feature>
<evidence type="ECO:0000259" key="8">
    <source>
        <dbReference type="PROSITE" id="PS51715"/>
    </source>
</evidence>
<evidence type="ECO:0000313" key="10">
    <source>
        <dbReference type="EMBL" id="CAI3987255.1"/>
    </source>
</evidence>
<dbReference type="PROSITE" id="PS50222">
    <property type="entry name" value="EF_HAND_2"/>
    <property type="match status" value="2"/>
</dbReference>
<evidence type="ECO:0000313" key="12">
    <source>
        <dbReference type="Proteomes" id="UP001152797"/>
    </source>
</evidence>
<dbReference type="Gene3D" id="3.40.50.300">
    <property type="entry name" value="P-loop containing nucleotide triphosphate hydrolases"/>
    <property type="match status" value="1"/>
</dbReference>
<dbReference type="PROSITE" id="PS51717">
    <property type="entry name" value="G_VLIG"/>
    <property type="match status" value="1"/>
</dbReference>
<dbReference type="EMBL" id="CAMXCT020001147">
    <property type="protein sequence ID" value="CAL1140630.1"/>
    <property type="molecule type" value="Genomic_DNA"/>
</dbReference>
<dbReference type="Pfam" id="PF25683">
    <property type="entry name" value="URGCP_GTPase"/>
    <property type="match status" value="1"/>
</dbReference>
<feature type="region of interest" description="Disordered" evidence="6">
    <location>
        <begin position="2444"/>
        <end position="2472"/>
    </location>
</feature>
<dbReference type="GO" id="GO:0005509">
    <property type="term" value="F:calcium ion binding"/>
    <property type="evidence" value="ECO:0007669"/>
    <property type="project" value="InterPro"/>
</dbReference>
<feature type="domain" description="GB1/RHD3-type G" evidence="8">
    <location>
        <begin position="670"/>
        <end position="698"/>
    </location>
</feature>
<proteinExistence type="inferred from homology"/>
<evidence type="ECO:0000256" key="2">
    <source>
        <dbReference type="ARBA" id="ARBA00022837"/>
    </source>
</evidence>
<comment type="similarity">
    <text evidence="4">Belongs to the TRAFAC class dynamin-like GTPase superfamily. GB1/RHD3 GTPase family.</text>
</comment>
<dbReference type="InterPro" id="IPR018247">
    <property type="entry name" value="EF_Hand_1_Ca_BS"/>
</dbReference>
<evidence type="ECO:0000256" key="1">
    <source>
        <dbReference type="ARBA" id="ARBA00022741"/>
    </source>
</evidence>
<keyword evidence="5" id="KW-0175">Coiled coil</keyword>
<dbReference type="EMBL" id="CAMXCT010001147">
    <property type="protein sequence ID" value="CAI3987255.1"/>
    <property type="molecule type" value="Genomic_DNA"/>
</dbReference>
<dbReference type="InterPro" id="IPR002048">
    <property type="entry name" value="EF_hand_dom"/>
</dbReference>
<evidence type="ECO:0000256" key="3">
    <source>
        <dbReference type="ARBA" id="ARBA00023134"/>
    </source>
</evidence>
<protein>
    <submittedName>
        <fullName evidence="11">VLIG-type G domain-containing protein</fullName>
    </submittedName>
</protein>
<dbReference type="PANTHER" id="PTHR22796">
    <property type="entry name" value="URG4-RELATED"/>
    <property type="match status" value="1"/>
</dbReference>
<keyword evidence="2" id="KW-0106">Calcium</keyword>
<dbReference type="InterPro" id="IPR027417">
    <property type="entry name" value="P-loop_NTPase"/>
</dbReference>
<dbReference type="Proteomes" id="UP001152797">
    <property type="component" value="Unassembled WGS sequence"/>
</dbReference>
<dbReference type="GO" id="GO:0005525">
    <property type="term" value="F:GTP binding"/>
    <property type="evidence" value="ECO:0007669"/>
    <property type="project" value="UniProtKB-KW"/>
</dbReference>
<comment type="caution">
    <text evidence="10">The sequence shown here is derived from an EMBL/GenBank/DDBJ whole genome shotgun (WGS) entry which is preliminary data.</text>
</comment>
<dbReference type="Pfam" id="PF13202">
    <property type="entry name" value="EF-hand_5"/>
    <property type="match status" value="1"/>
</dbReference>
<dbReference type="InterPro" id="IPR030383">
    <property type="entry name" value="G_VLIG_dom"/>
</dbReference>
<dbReference type="InterPro" id="IPR011992">
    <property type="entry name" value="EF-hand-dom_pair"/>
</dbReference>
<dbReference type="InterPro" id="IPR030386">
    <property type="entry name" value="G_GB1_RHD3_dom"/>
</dbReference>
<dbReference type="GO" id="GO:0003924">
    <property type="term" value="F:GTPase activity"/>
    <property type="evidence" value="ECO:0007669"/>
    <property type="project" value="InterPro"/>
</dbReference>
<evidence type="ECO:0000256" key="6">
    <source>
        <dbReference type="SAM" id="MobiDB-lite"/>
    </source>
</evidence>
<feature type="coiled-coil region" evidence="5">
    <location>
        <begin position="450"/>
        <end position="484"/>
    </location>
</feature>